<reference evidence="5 6" key="1">
    <citation type="submission" date="2016-10" db="EMBL/GenBank/DDBJ databases">
        <authorList>
            <person name="de Groot N.N."/>
        </authorList>
    </citation>
    <scope>NUCLEOTIDE SEQUENCE [LARGE SCALE GENOMIC DNA]</scope>
    <source>
        <strain evidence="5 6">DSM 1283</strain>
    </source>
</reference>
<dbReference type="InterPro" id="IPR036390">
    <property type="entry name" value="WH_DNA-bd_sf"/>
</dbReference>
<name>A0A1I5CUQ2_9FIRM</name>
<dbReference type="Gene3D" id="3.40.50.2300">
    <property type="match status" value="2"/>
</dbReference>
<dbReference type="EMBL" id="FOWD01000004">
    <property type="protein sequence ID" value="SFN90689.1"/>
    <property type="molecule type" value="Genomic_DNA"/>
</dbReference>
<gene>
    <name evidence="5" type="ORF">SAMN04489757_10429</name>
</gene>
<dbReference type="InterPro" id="IPR028082">
    <property type="entry name" value="Peripla_BP_I"/>
</dbReference>
<keyword evidence="1" id="KW-0805">Transcription regulation</keyword>
<dbReference type="OrthoDB" id="9813468at2"/>
<organism evidence="5 6">
    <name type="scientific">Anaerocolumna aminovalerica</name>
    <dbReference type="NCBI Taxonomy" id="1527"/>
    <lineage>
        <taxon>Bacteria</taxon>
        <taxon>Bacillati</taxon>
        <taxon>Bacillota</taxon>
        <taxon>Clostridia</taxon>
        <taxon>Lachnospirales</taxon>
        <taxon>Lachnospiraceae</taxon>
        <taxon>Anaerocolumna</taxon>
    </lineage>
</organism>
<dbReference type="RefSeq" id="WP_091684348.1">
    <property type="nucleotide sequence ID" value="NZ_BAABFM010000079.1"/>
</dbReference>
<dbReference type="GO" id="GO:0003700">
    <property type="term" value="F:DNA-binding transcription factor activity"/>
    <property type="evidence" value="ECO:0007669"/>
    <property type="project" value="InterPro"/>
</dbReference>
<protein>
    <submittedName>
        <fullName evidence="5">GntR family transcriptional regulator, arabinose operon transcriptional repressor</fullName>
    </submittedName>
</protein>
<dbReference type="AlphaFoldDB" id="A0A1I5CUQ2"/>
<dbReference type="GO" id="GO:0000976">
    <property type="term" value="F:transcription cis-regulatory region binding"/>
    <property type="evidence" value="ECO:0007669"/>
    <property type="project" value="TreeGrafter"/>
</dbReference>
<keyword evidence="6" id="KW-1185">Reference proteome</keyword>
<evidence type="ECO:0000256" key="3">
    <source>
        <dbReference type="ARBA" id="ARBA00023163"/>
    </source>
</evidence>
<dbReference type="InterPro" id="IPR033532">
    <property type="entry name" value="AraR_ligand_bind_dom"/>
</dbReference>
<dbReference type="InterPro" id="IPR000524">
    <property type="entry name" value="Tscrpt_reg_HTH_GntR"/>
</dbReference>
<dbReference type="PANTHER" id="PTHR30146:SF150">
    <property type="entry name" value="ARABINOSE METABOLISM TRANSCRIPTIONAL REPRESSOR"/>
    <property type="match status" value="1"/>
</dbReference>
<evidence type="ECO:0000256" key="2">
    <source>
        <dbReference type="ARBA" id="ARBA00023125"/>
    </source>
</evidence>
<dbReference type="Proteomes" id="UP000198806">
    <property type="component" value="Unassembled WGS sequence"/>
</dbReference>
<dbReference type="Pfam" id="PF13377">
    <property type="entry name" value="Peripla_BP_3"/>
    <property type="match status" value="1"/>
</dbReference>
<dbReference type="PRINTS" id="PR00035">
    <property type="entry name" value="HTHGNTR"/>
</dbReference>
<dbReference type="SUPFAM" id="SSF53822">
    <property type="entry name" value="Periplasmic binding protein-like I"/>
    <property type="match status" value="1"/>
</dbReference>
<dbReference type="CDD" id="cd01541">
    <property type="entry name" value="PBP1_AraR"/>
    <property type="match status" value="1"/>
</dbReference>
<dbReference type="SMART" id="SM00345">
    <property type="entry name" value="HTH_GNTR"/>
    <property type="match status" value="1"/>
</dbReference>
<dbReference type="CDD" id="cd07377">
    <property type="entry name" value="WHTH_GntR"/>
    <property type="match status" value="1"/>
</dbReference>
<dbReference type="SUPFAM" id="SSF46785">
    <property type="entry name" value="Winged helix' DNA-binding domain"/>
    <property type="match status" value="1"/>
</dbReference>
<dbReference type="InterPro" id="IPR046335">
    <property type="entry name" value="LacI/GalR-like_sensor"/>
</dbReference>
<dbReference type="STRING" id="1527.SAMN04489757_10429"/>
<dbReference type="Gene3D" id="1.10.10.10">
    <property type="entry name" value="Winged helix-like DNA-binding domain superfamily/Winged helix DNA-binding domain"/>
    <property type="match status" value="1"/>
</dbReference>
<dbReference type="PROSITE" id="PS50949">
    <property type="entry name" value="HTH_GNTR"/>
    <property type="match status" value="1"/>
</dbReference>
<evidence type="ECO:0000256" key="1">
    <source>
        <dbReference type="ARBA" id="ARBA00023015"/>
    </source>
</evidence>
<dbReference type="InterPro" id="IPR036388">
    <property type="entry name" value="WH-like_DNA-bd_sf"/>
</dbReference>
<keyword evidence="3" id="KW-0804">Transcription</keyword>
<proteinExistence type="predicted"/>
<feature type="domain" description="HTH gntR-type" evidence="4">
    <location>
        <begin position="5"/>
        <end position="73"/>
    </location>
</feature>
<evidence type="ECO:0000313" key="5">
    <source>
        <dbReference type="EMBL" id="SFN90689.1"/>
    </source>
</evidence>
<evidence type="ECO:0000259" key="4">
    <source>
        <dbReference type="PROSITE" id="PS50949"/>
    </source>
</evidence>
<sequence length="363" mass="40925">MSEKIPKYIELVNWVKEKVESRELKPNQKLYSENELSEMFSMSRQTVRHGISKLEQQGIVERKQGSGTYICGRKSTNNTKTMRIAIVTTYVDCYIFPKVIKDAEKVISEAGYITQIAFTNNTIERESSILKSFLNNNLVDGIIIEPTKSGIPNPNLDLYQQLIEEQIPTIFINSYYPCVDLPHVAMDDKKAGFLGTNYLIDAGHTKIAGIFKADDRQGHFRYAGYLESLSDAGIPICDEHVLWIDTEDIHHSEFNEQRILKRLEGCSGCVCYNDEVAVSVVDICTKHGISIPEQLSIVSIDDSDLAALCEVPLTSVAYPIKELGKTAAENLLRLIEDNNYNANCEFTPKITIRESVKQIIDTK</sequence>
<keyword evidence="2" id="KW-0238">DNA-binding</keyword>
<dbReference type="PANTHER" id="PTHR30146">
    <property type="entry name" value="LACI-RELATED TRANSCRIPTIONAL REPRESSOR"/>
    <property type="match status" value="1"/>
</dbReference>
<accession>A0A1I5CUQ2</accession>
<dbReference type="Pfam" id="PF00392">
    <property type="entry name" value="GntR"/>
    <property type="match status" value="1"/>
</dbReference>
<evidence type="ECO:0000313" key="6">
    <source>
        <dbReference type="Proteomes" id="UP000198806"/>
    </source>
</evidence>